<keyword evidence="1" id="KW-0547">Nucleotide-binding</keyword>
<name>A0ABX0XYX1_9ACTN</name>
<evidence type="ECO:0000313" key="5">
    <source>
        <dbReference type="Proteomes" id="UP000722989"/>
    </source>
</evidence>
<dbReference type="Pfam" id="PF13191">
    <property type="entry name" value="AAA_16"/>
    <property type="match status" value="1"/>
</dbReference>
<evidence type="ECO:0000259" key="3">
    <source>
        <dbReference type="Pfam" id="PF13191"/>
    </source>
</evidence>
<keyword evidence="5" id="KW-1185">Reference proteome</keyword>
<evidence type="ECO:0000256" key="2">
    <source>
        <dbReference type="ARBA" id="ARBA00022840"/>
    </source>
</evidence>
<evidence type="ECO:0000256" key="1">
    <source>
        <dbReference type="ARBA" id="ARBA00022741"/>
    </source>
</evidence>
<dbReference type="InterPro" id="IPR041664">
    <property type="entry name" value="AAA_16"/>
</dbReference>
<dbReference type="InterPro" id="IPR027417">
    <property type="entry name" value="P-loop_NTPase"/>
</dbReference>
<evidence type="ECO:0000313" key="4">
    <source>
        <dbReference type="EMBL" id="NJC71021.1"/>
    </source>
</evidence>
<dbReference type="Gene3D" id="3.40.50.300">
    <property type="entry name" value="P-loop containing nucleotide triphosphate hydrolases"/>
    <property type="match status" value="1"/>
</dbReference>
<keyword evidence="2 4" id="KW-0067">ATP-binding</keyword>
<organism evidence="4 5">
    <name type="scientific">Planosporangium thailandense</name>
    <dbReference type="NCBI Taxonomy" id="765197"/>
    <lineage>
        <taxon>Bacteria</taxon>
        <taxon>Bacillati</taxon>
        <taxon>Actinomycetota</taxon>
        <taxon>Actinomycetes</taxon>
        <taxon>Micromonosporales</taxon>
        <taxon>Micromonosporaceae</taxon>
        <taxon>Planosporangium</taxon>
    </lineage>
</organism>
<dbReference type="PANTHER" id="PTHR16305:SF35">
    <property type="entry name" value="TRANSCRIPTIONAL ACTIVATOR DOMAIN"/>
    <property type="match status" value="1"/>
</dbReference>
<reference evidence="4 5" key="1">
    <citation type="submission" date="2020-03" db="EMBL/GenBank/DDBJ databases">
        <title>WGS of the type strain of Planosporangium spp.</title>
        <authorList>
            <person name="Thawai C."/>
        </authorList>
    </citation>
    <scope>NUCLEOTIDE SEQUENCE [LARGE SCALE GENOMIC DNA]</scope>
    <source>
        <strain evidence="4 5">TBRC 5610</strain>
    </source>
</reference>
<comment type="caution">
    <text evidence="4">The sequence shown here is derived from an EMBL/GenBank/DDBJ whole genome shotgun (WGS) entry which is preliminary data.</text>
</comment>
<dbReference type="PANTHER" id="PTHR16305">
    <property type="entry name" value="TESTICULAR SOLUBLE ADENYLYL CYCLASE"/>
    <property type="match status" value="1"/>
</dbReference>
<protein>
    <submittedName>
        <fullName evidence="4">ATP-binding protein</fullName>
    </submittedName>
</protein>
<gene>
    <name evidence="4" type="ORF">HC031_15050</name>
</gene>
<dbReference type="GO" id="GO:0005524">
    <property type="term" value="F:ATP binding"/>
    <property type="evidence" value="ECO:0007669"/>
    <property type="project" value="UniProtKB-KW"/>
</dbReference>
<dbReference type="RefSeq" id="WP_167925925.1">
    <property type="nucleotide sequence ID" value="NZ_JAATVY010000009.1"/>
</dbReference>
<sequence length="197" mass="20982">MTPQASSETDRDQWLDSRRQRLRTAGEWLRSGGSVLLYGPSGARKSTALAALAATAARSRVLRCTPAERGAGTRYAALADLLSRVTPEQFDQVPAAGRRLLAAVAAGAGDGVEPAEVRRALVALWRALARARPLLVVVDDLQWVDEASADVLEFAATGVDDVPVHLAAAERVPPGGRPRRRHLCPSPLLVVGLEARV</sequence>
<dbReference type="EMBL" id="JAATVY010000009">
    <property type="protein sequence ID" value="NJC71021.1"/>
    <property type="molecule type" value="Genomic_DNA"/>
</dbReference>
<feature type="domain" description="Orc1-like AAA ATPase" evidence="3">
    <location>
        <begin position="20"/>
        <end position="161"/>
    </location>
</feature>
<dbReference type="SUPFAM" id="SSF52540">
    <property type="entry name" value="P-loop containing nucleoside triphosphate hydrolases"/>
    <property type="match status" value="1"/>
</dbReference>
<accession>A0ABX0XYX1</accession>
<proteinExistence type="predicted"/>
<dbReference type="Proteomes" id="UP000722989">
    <property type="component" value="Unassembled WGS sequence"/>
</dbReference>